<dbReference type="PANTHER" id="PTHR33069:SF3">
    <property type="entry name" value="DYNEIN HEAVY CHAIN TAIL DOMAIN-CONTAINING PROTEIN"/>
    <property type="match status" value="1"/>
</dbReference>
<sequence length="377" mass="43420">MQEQEMSQQAHQPPYTPIIYDEIAAQFAKKIGSSYSYLCEDLDCCMSILGSCGYKMLPESGIHFNEIKTVVLPSLSRSLRRMQDLLTSPSYYQEGKDPDYQTGVKLLSEVDNTATRLIQLNQSLLSQDRRDDFWGPAQRWDWDMDAYRCRAMQLKIKDILRKTAEIFRETEFHFHLLSQSETMEKRNMKRQSDYHRAYHQTQLMLDSIDNAIRSFEPSDLELLKDRCQQVVQNSIAPTRMHIQSSQDALTIIKLTRLFLNKLSKATNGIPHPLPLMSSDQLLALIKAADHIDDSLRNFVFSTTIEQGPGPEQAYDLLTQVLSAIKILTDNSGRQGPSPESPYDSPRECCEWYQLFSCQLSAVVTRFTFPHLVQCQRE</sequence>
<dbReference type="AlphaFoldDB" id="A0A5B0QST0"/>
<dbReference type="Proteomes" id="UP000324748">
    <property type="component" value="Unassembled WGS sequence"/>
</dbReference>
<evidence type="ECO:0000313" key="1">
    <source>
        <dbReference type="EMBL" id="KAA1116296.1"/>
    </source>
</evidence>
<gene>
    <name evidence="1" type="ORF">PGT21_008328</name>
</gene>
<name>A0A5B0QST0_PUCGR</name>
<keyword evidence="2" id="KW-1185">Reference proteome</keyword>
<protein>
    <submittedName>
        <fullName evidence="1">Uncharacterized protein</fullName>
    </submittedName>
</protein>
<reference evidence="1 2" key="1">
    <citation type="submission" date="2019-05" db="EMBL/GenBank/DDBJ databases">
        <title>Emergence of the Ug99 lineage of the wheat stem rust pathogen through somatic hybridization.</title>
        <authorList>
            <person name="Li F."/>
            <person name="Upadhyaya N.M."/>
            <person name="Sperschneider J."/>
            <person name="Matny O."/>
            <person name="Nguyen-Phuc H."/>
            <person name="Mago R."/>
            <person name="Raley C."/>
            <person name="Miller M.E."/>
            <person name="Silverstein K.A.T."/>
            <person name="Henningsen E."/>
            <person name="Hirsch C.D."/>
            <person name="Visser B."/>
            <person name="Pretorius Z.A."/>
            <person name="Steffenson B.J."/>
            <person name="Schwessinger B."/>
            <person name="Dodds P.N."/>
            <person name="Figueroa M."/>
        </authorList>
    </citation>
    <scope>NUCLEOTIDE SEQUENCE [LARGE SCALE GENOMIC DNA]</scope>
    <source>
        <strain evidence="1">21-0</strain>
    </source>
</reference>
<accession>A0A5B0QST0</accession>
<dbReference type="PANTHER" id="PTHR33069">
    <property type="entry name" value="CHROMOSOME 7, WHOLE GENOME SHOTGUN SEQUENCE-RELATED"/>
    <property type="match status" value="1"/>
</dbReference>
<dbReference type="EMBL" id="VSWC01000003">
    <property type="protein sequence ID" value="KAA1116296.1"/>
    <property type="molecule type" value="Genomic_DNA"/>
</dbReference>
<proteinExistence type="predicted"/>
<evidence type="ECO:0000313" key="2">
    <source>
        <dbReference type="Proteomes" id="UP000324748"/>
    </source>
</evidence>
<comment type="caution">
    <text evidence="1">The sequence shown here is derived from an EMBL/GenBank/DDBJ whole genome shotgun (WGS) entry which is preliminary data.</text>
</comment>
<organism evidence="1 2">
    <name type="scientific">Puccinia graminis f. sp. tritici</name>
    <dbReference type="NCBI Taxonomy" id="56615"/>
    <lineage>
        <taxon>Eukaryota</taxon>
        <taxon>Fungi</taxon>
        <taxon>Dikarya</taxon>
        <taxon>Basidiomycota</taxon>
        <taxon>Pucciniomycotina</taxon>
        <taxon>Pucciniomycetes</taxon>
        <taxon>Pucciniales</taxon>
        <taxon>Pucciniaceae</taxon>
        <taxon>Puccinia</taxon>
    </lineage>
</organism>